<comment type="caution">
    <text evidence="2">The sequence shown here is derived from an EMBL/GenBank/DDBJ whole genome shotgun (WGS) entry which is preliminary data.</text>
</comment>
<name>A0A4Q4T4Z0_9PEZI</name>
<feature type="compositionally biased region" description="Acidic residues" evidence="1">
    <location>
        <begin position="202"/>
        <end position="219"/>
    </location>
</feature>
<gene>
    <name evidence="2" type="ORF">DL764_007105</name>
</gene>
<feature type="compositionally biased region" description="Basic and acidic residues" evidence="1">
    <location>
        <begin position="155"/>
        <end position="171"/>
    </location>
</feature>
<dbReference type="EMBL" id="QJNU01000464">
    <property type="protein sequence ID" value="RYO98352.1"/>
    <property type="molecule type" value="Genomic_DNA"/>
</dbReference>
<feature type="compositionally biased region" description="Basic and acidic residues" evidence="1">
    <location>
        <begin position="259"/>
        <end position="275"/>
    </location>
</feature>
<organism evidence="2 3">
    <name type="scientific">Monosporascus ibericus</name>
    <dbReference type="NCBI Taxonomy" id="155417"/>
    <lineage>
        <taxon>Eukaryota</taxon>
        <taxon>Fungi</taxon>
        <taxon>Dikarya</taxon>
        <taxon>Ascomycota</taxon>
        <taxon>Pezizomycotina</taxon>
        <taxon>Sordariomycetes</taxon>
        <taxon>Xylariomycetidae</taxon>
        <taxon>Xylariales</taxon>
        <taxon>Xylariales incertae sedis</taxon>
        <taxon>Monosporascus</taxon>
    </lineage>
</organism>
<feature type="region of interest" description="Disordered" evidence="1">
    <location>
        <begin position="90"/>
        <end position="275"/>
    </location>
</feature>
<accession>A0A4Q4T4Z0</accession>
<proteinExistence type="predicted"/>
<evidence type="ECO:0000313" key="3">
    <source>
        <dbReference type="Proteomes" id="UP000293360"/>
    </source>
</evidence>
<dbReference type="AlphaFoldDB" id="A0A4Q4T4Z0"/>
<reference evidence="2 3" key="1">
    <citation type="submission" date="2018-06" db="EMBL/GenBank/DDBJ databases">
        <title>Complete Genomes of Monosporascus.</title>
        <authorList>
            <person name="Robinson A.J."/>
            <person name="Natvig D.O."/>
        </authorList>
    </citation>
    <scope>NUCLEOTIDE SEQUENCE [LARGE SCALE GENOMIC DNA]</scope>
    <source>
        <strain evidence="2 3">CBS 110550</strain>
    </source>
</reference>
<dbReference type="OrthoDB" id="537467at2759"/>
<evidence type="ECO:0000256" key="1">
    <source>
        <dbReference type="SAM" id="MobiDB-lite"/>
    </source>
</evidence>
<sequence length="342" mass="37244">MSWMDSWSRPGNSQATPAPYYLLAGGEETPYCRSCGRVVSTRKINAAATKSGGDPKGATPAKYCSARCRNNKPGRLDREIEAAFVRMLEGQKEEEENQKQEVGEAGNGVHDDHPPEQKGASGMKAAQNRDGQRNSKMKKNRAAKGDPRILVSCDEVERRVFGDRGDPEKTFGRKKNRTSRALPTSTEEEDDGNDPTEKADADGDGDGDSAIALEEDDVISEEHAPAVDGDVLARMSVRSGTRVRPPQSSSEVNGSVGGEKGRAERAEETEEMARRRLDGLRRAQQKEMVRSAARRGIAFGFVGGGGGSSSKEETRRKCEAVMLGKVVEPSFAKGNWGIRWRE</sequence>
<dbReference type="Proteomes" id="UP000293360">
    <property type="component" value="Unassembled WGS sequence"/>
</dbReference>
<protein>
    <submittedName>
        <fullName evidence="2">Uncharacterized protein</fullName>
    </submittedName>
</protein>
<keyword evidence="3" id="KW-1185">Reference proteome</keyword>
<evidence type="ECO:0000313" key="2">
    <source>
        <dbReference type="EMBL" id="RYO98352.1"/>
    </source>
</evidence>